<evidence type="ECO:0000313" key="3">
    <source>
        <dbReference type="Proteomes" id="UP000483286"/>
    </source>
</evidence>
<comment type="caution">
    <text evidence="2">The sequence shown here is derived from an EMBL/GenBank/DDBJ whole genome shotgun (WGS) entry which is preliminary data.</text>
</comment>
<organism evidence="2 3">
    <name type="scientific">Deinococcus arboris</name>
    <dbReference type="NCBI Taxonomy" id="2682977"/>
    <lineage>
        <taxon>Bacteria</taxon>
        <taxon>Thermotogati</taxon>
        <taxon>Deinococcota</taxon>
        <taxon>Deinococci</taxon>
        <taxon>Deinococcales</taxon>
        <taxon>Deinococcaceae</taxon>
        <taxon>Deinococcus</taxon>
    </lineage>
</organism>
<reference evidence="2 3" key="1">
    <citation type="submission" date="2019-12" db="EMBL/GenBank/DDBJ databases">
        <title>Deinococcus sp. HMF7620 Genome sequencing and assembly.</title>
        <authorList>
            <person name="Kang H."/>
            <person name="Kim H."/>
            <person name="Joh K."/>
        </authorList>
    </citation>
    <scope>NUCLEOTIDE SEQUENCE [LARGE SCALE GENOMIC DNA]</scope>
    <source>
        <strain evidence="2 3">HMF7620</strain>
    </source>
</reference>
<feature type="signal peptide" evidence="1">
    <location>
        <begin position="1"/>
        <end position="16"/>
    </location>
</feature>
<name>A0A7C9LT09_9DEIO</name>
<dbReference type="AlphaFoldDB" id="A0A7C9LT09"/>
<evidence type="ECO:0000313" key="2">
    <source>
        <dbReference type="EMBL" id="MVN88641.1"/>
    </source>
</evidence>
<sequence length="146" mass="16373">MRLLLLLALLLPVAHAAQLADLTRNTGQYAFDVKLFQKPVFKARVQALITPGLYELLQKNLTVSGPIMSDQNRTVYYLTGNAPHLGGSEAAILAYDVKRDALVVMIQSKGRYMSFEEGRFMDPRAYPEDLQRAIINFYGGSVPRLR</sequence>
<keyword evidence="1" id="KW-0732">Signal</keyword>
<proteinExistence type="predicted"/>
<gene>
    <name evidence="2" type="ORF">GO986_18045</name>
</gene>
<feature type="chain" id="PRO_5028862983" evidence="1">
    <location>
        <begin position="17"/>
        <end position="146"/>
    </location>
</feature>
<protein>
    <submittedName>
        <fullName evidence="2">Uncharacterized protein</fullName>
    </submittedName>
</protein>
<dbReference type="EMBL" id="WQLB01000031">
    <property type="protein sequence ID" value="MVN88641.1"/>
    <property type="molecule type" value="Genomic_DNA"/>
</dbReference>
<keyword evidence="3" id="KW-1185">Reference proteome</keyword>
<dbReference type="RefSeq" id="WP_157460701.1">
    <property type="nucleotide sequence ID" value="NZ_WQLB01000031.1"/>
</dbReference>
<evidence type="ECO:0000256" key="1">
    <source>
        <dbReference type="SAM" id="SignalP"/>
    </source>
</evidence>
<accession>A0A7C9LT09</accession>
<dbReference type="Proteomes" id="UP000483286">
    <property type="component" value="Unassembled WGS sequence"/>
</dbReference>